<evidence type="ECO:0000256" key="5">
    <source>
        <dbReference type="PIRNR" id="PIRNR006621"/>
    </source>
</evidence>
<feature type="binding site" evidence="7">
    <location>
        <position position="132"/>
    </location>
    <ligand>
        <name>FMN</name>
        <dbReference type="ChEBI" id="CHEBI:58210"/>
    </ligand>
</feature>
<dbReference type="InterPro" id="IPR013785">
    <property type="entry name" value="Aldolase_TIM"/>
</dbReference>
<evidence type="ECO:0000256" key="4">
    <source>
        <dbReference type="ARBA" id="ARBA00023002"/>
    </source>
</evidence>
<keyword evidence="7" id="KW-0547">Nucleotide-binding</keyword>
<dbReference type="Proteomes" id="UP000233535">
    <property type="component" value="Unassembled WGS sequence"/>
</dbReference>
<dbReference type="GO" id="GO:0003723">
    <property type="term" value="F:RNA binding"/>
    <property type="evidence" value="ECO:0007669"/>
    <property type="project" value="TreeGrafter"/>
</dbReference>
<dbReference type="OrthoDB" id="9764501at2"/>
<evidence type="ECO:0000313" key="9">
    <source>
        <dbReference type="EMBL" id="PKQ65110.1"/>
    </source>
</evidence>
<evidence type="ECO:0000256" key="3">
    <source>
        <dbReference type="ARBA" id="ARBA00022694"/>
    </source>
</evidence>
<accession>A0A2N3I463</accession>
<dbReference type="InterPro" id="IPR035587">
    <property type="entry name" value="DUS-like_FMN-bd"/>
</dbReference>
<feature type="binding site" evidence="7">
    <location>
        <position position="161"/>
    </location>
    <ligand>
        <name>FMN</name>
        <dbReference type="ChEBI" id="CHEBI:58210"/>
    </ligand>
</feature>
<dbReference type="GO" id="GO:0017150">
    <property type="term" value="F:tRNA dihydrouridine synthase activity"/>
    <property type="evidence" value="ECO:0007669"/>
    <property type="project" value="InterPro"/>
</dbReference>
<dbReference type="CDD" id="cd02801">
    <property type="entry name" value="DUS_like_FMN"/>
    <property type="match status" value="1"/>
</dbReference>
<keyword evidence="1 5" id="KW-0285">Flavoprotein</keyword>
<feature type="active site" description="Proton donor" evidence="6">
    <location>
        <position position="94"/>
    </location>
</feature>
<evidence type="ECO:0000313" key="10">
    <source>
        <dbReference type="Proteomes" id="UP000233535"/>
    </source>
</evidence>
<sequence length="314" mass="36182">MKISLAPLQGYTDWVFRQAYDKCIGGIDEFYTPFLVLQNSGEIRTSHKREVEPFVERNKSLVPQFLAGSVAEFQFFETYFSDLGYKKMNWNLGCPFPLVTRKKKGSGLLPFPEIIKDILENAYSGKIDLSIKMRLGLEEKSEILAVLDVIKQFNIDEVIVHPRIGKQMYKGSADRDYFQELQNGFNKSMGFNGDISTLEDFESLHAQFPKLNHVMLGRGVLKDYWLPAKIKGIEIPTVAIRKKALRNMHDEIFSTYASFLSGDTQILQKVKPFWEYFSAHFEEERKVFKGIKKSGGLKKYHEAVAFAFQQNIKE</sequence>
<gene>
    <name evidence="9" type="ORF">BZG02_04575</name>
</gene>
<keyword evidence="4 5" id="KW-0560">Oxidoreductase</keyword>
<dbReference type="EMBL" id="MVDD01000002">
    <property type="protein sequence ID" value="PKQ65110.1"/>
    <property type="molecule type" value="Genomic_DNA"/>
</dbReference>
<feature type="binding site" evidence="7">
    <location>
        <position position="64"/>
    </location>
    <ligand>
        <name>FMN</name>
        <dbReference type="ChEBI" id="CHEBI:58210"/>
    </ligand>
</feature>
<dbReference type="PANTHER" id="PTHR45846">
    <property type="entry name" value="TRNA-DIHYDROURIDINE(47) SYNTHASE [NAD(P)(+)]-LIKE"/>
    <property type="match status" value="1"/>
</dbReference>
<protein>
    <recommendedName>
        <fullName evidence="5">tRNA-dihydrouridine synthase</fullName>
        <ecNumber evidence="5">1.3.1.-</ecNumber>
    </recommendedName>
</protein>
<dbReference type="GO" id="GO:0050660">
    <property type="term" value="F:flavin adenine dinucleotide binding"/>
    <property type="evidence" value="ECO:0007669"/>
    <property type="project" value="InterPro"/>
</dbReference>
<dbReference type="EC" id="1.3.1.-" evidence="5"/>
<keyword evidence="2 5" id="KW-0288">FMN</keyword>
<dbReference type="PANTHER" id="PTHR45846:SF1">
    <property type="entry name" value="TRNA-DIHYDROURIDINE(47) SYNTHASE [NAD(P)(+)]-LIKE"/>
    <property type="match status" value="1"/>
</dbReference>
<keyword evidence="10" id="KW-1185">Reference proteome</keyword>
<comment type="function">
    <text evidence="5">Catalyzes the synthesis of 5,6-dihydrouridine (D), a modified base found in the D-loop of most tRNAs, via the reduction of the C5-C6 double bond in target uridines.</text>
</comment>
<comment type="caution">
    <text evidence="9">The sequence shown here is derived from an EMBL/GenBank/DDBJ whole genome shotgun (WGS) entry which is preliminary data.</text>
</comment>
<dbReference type="AlphaFoldDB" id="A0A2N3I463"/>
<dbReference type="RefSeq" id="WP_101260219.1">
    <property type="nucleotide sequence ID" value="NZ_MVDD01000002.1"/>
</dbReference>
<comment type="similarity">
    <text evidence="5">Belongs to the dus family.</text>
</comment>
<dbReference type="Gene3D" id="3.20.20.70">
    <property type="entry name" value="Aldolase class I"/>
    <property type="match status" value="1"/>
</dbReference>
<keyword evidence="3 5" id="KW-0819">tRNA processing</keyword>
<evidence type="ECO:0000256" key="6">
    <source>
        <dbReference type="PIRSR" id="PIRSR006621-1"/>
    </source>
</evidence>
<organism evidence="9 10">
    <name type="scientific">Labilibaculum filiforme</name>
    <dbReference type="NCBI Taxonomy" id="1940526"/>
    <lineage>
        <taxon>Bacteria</taxon>
        <taxon>Pseudomonadati</taxon>
        <taxon>Bacteroidota</taxon>
        <taxon>Bacteroidia</taxon>
        <taxon>Marinilabiliales</taxon>
        <taxon>Marinifilaceae</taxon>
        <taxon>Labilibaculum</taxon>
    </lineage>
</organism>
<dbReference type="PIRSF" id="PIRSF006621">
    <property type="entry name" value="Dus"/>
    <property type="match status" value="1"/>
</dbReference>
<dbReference type="InterPro" id="IPR001269">
    <property type="entry name" value="DUS_fam"/>
</dbReference>
<evidence type="ECO:0000256" key="1">
    <source>
        <dbReference type="ARBA" id="ARBA00022630"/>
    </source>
</evidence>
<name>A0A2N3I463_9BACT</name>
<feature type="binding site" evidence="7">
    <location>
        <begin position="217"/>
        <end position="218"/>
    </location>
    <ligand>
        <name>FMN</name>
        <dbReference type="ChEBI" id="CHEBI:58210"/>
    </ligand>
</feature>
<evidence type="ECO:0000256" key="7">
    <source>
        <dbReference type="PIRSR" id="PIRSR006621-2"/>
    </source>
</evidence>
<reference evidence="9 10" key="1">
    <citation type="journal article" date="2017" name="Front. Microbiol.">
        <title>Labilibaculum manganireducens gen. nov., sp. nov. and Labilibaculum filiforme sp. nov., Novel Bacteroidetes Isolated from Subsurface Sediments of the Baltic Sea.</title>
        <authorList>
            <person name="Vandieken V."/>
            <person name="Marshall I.P."/>
            <person name="Niemann H."/>
            <person name="Engelen B."/>
            <person name="Cypionka H."/>
        </authorList>
    </citation>
    <scope>NUCLEOTIDE SEQUENCE [LARGE SCALE GENOMIC DNA]</scope>
    <source>
        <strain evidence="9 10">59.16B</strain>
    </source>
</reference>
<comment type="cofactor">
    <cofactor evidence="5 7">
        <name>FMN</name>
        <dbReference type="ChEBI" id="CHEBI:58210"/>
    </cofactor>
</comment>
<evidence type="ECO:0000259" key="8">
    <source>
        <dbReference type="Pfam" id="PF01207"/>
    </source>
</evidence>
<evidence type="ECO:0000256" key="2">
    <source>
        <dbReference type="ARBA" id="ARBA00022643"/>
    </source>
</evidence>
<dbReference type="SUPFAM" id="SSF51395">
    <property type="entry name" value="FMN-linked oxidoreductases"/>
    <property type="match status" value="1"/>
</dbReference>
<feature type="domain" description="DUS-like FMN-binding" evidence="8">
    <location>
        <begin position="5"/>
        <end position="284"/>
    </location>
</feature>
<proteinExistence type="inferred from homology"/>
<dbReference type="Pfam" id="PF01207">
    <property type="entry name" value="Dus"/>
    <property type="match status" value="1"/>
</dbReference>